<dbReference type="Gene3D" id="2.60.120.10">
    <property type="entry name" value="Jelly Rolls"/>
    <property type="match status" value="1"/>
</dbReference>
<dbReference type="Pfam" id="PF02311">
    <property type="entry name" value="AraC_binding"/>
    <property type="match status" value="1"/>
</dbReference>
<evidence type="ECO:0000256" key="3">
    <source>
        <dbReference type="ARBA" id="ARBA00023163"/>
    </source>
</evidence>
<dbReference type="InterPro" id="IPR009057">
    <property type="entry name" value="Homeodomain-like_sf"/>
</dbReference>
<sequence length="275" mass="32004">MDIQEFNPKIYYAFDVWNPENNANGKHHHDFFEISIILEGEASYFFNQQWQTVRGGDILLFNPGVEHAERQLPKTYSHQLHIGIGSFELEGLSENAFPNQEIILTSQEDQIKVFDKAWQLINEFGHHNINLICKGLIYEMMGLILRCLEQNEQTEPSILSKNERLKQAVQLIITYIENNYAQEITIEQLATTHYVSPTYLSKIFKEVTGVSPINYLILIRLQQARQLLMTEEYPIKEIARAVGYEDAYHFSKSFKKQYGVSPSALRQKNSQEMPR</sequence>
<keyword evidence="2" id="KW-0238">DNA-binding</keyword>
<dbReference type="EMBL" id="CP147251">
    <property type="protein sequence ID" value="WYJ78497.1"/>
    <property type="molecule type" value="Genomic_DNA"/>
</dbReference>
<accession>A0ABZ2SRW4</accession>
<evidence type="ECO:0000256" key="2">
    <source>
        <dbReference type="ARBA" id="ARBA00023125"/>
    </source>
</evidence>
<dbReference type="PROSITE" id="PS00041">
    <property type="entry name" value="HTH_ARAC_FAMILY_1"/>
    <property type="match status" value="1"/>
</dbReference>
<dbReference type="PANTHER" id="PTHR43280">
    <property type="entry name" value="ARAC-FAMILY TRANSCRIPTIONAL REGULATOR"/>
    <property type="match status" value="1"/>
</dbReference>
<feature type="domain" description="HTH araC/xylS-type" evidence="4">
    <location>
        <begin position="170"/>
        <end position="268"/>
    </location>
</feature>
<dbReference type="Pfam" id="PF12833">
    <property type="entry name" value="HTH_18"/>
    <property type="match status" value="1"/>
</dbReference>
<dbReference type="SUPFAM" id="SSF46689">
    <property type="entry name" value="Homeodomain-like"/>
    <property type="match status" value="2"/>
</dbReference>
<name>A0ABZ2SRW4_9ENTE</name>
<dbReference type="SMART" id="SM00342">
    <property type="entry name" value="HTH_ARAC"/>
    <property type="match status" value="1"/>
</dbReference>
<protein>
    <recommendedName>
        <fullName evidence="4">HTH araC/xylS-type domain-containing protein</fullName>
    </recommendedName>
</protein>
<dbReference type="InterPro" id="IPR014710">
    <property type="entry name" value="RmlC-like_jellyroll"/>
</dbReference>
<dbReference type="InterPro" id="IPR020449">
    <property type="entry name" value="Tscrpt_reg_AraC-type_HTH"/>
</dbReference>
<dbReference type="InterPro" id="IPR018062">
    <property type="entry name" value="HTH_AraC-typ_CS"/>
</dbReference>
<keyword evidence="6" id="KW-1185">Reference proteome</keyword>
<keyword evidence="3" id="KW-0804">Transcription</keyword>
<evidence type="ECO:0000256" key="1">
    <source>
        <dbReference type="ARBA" id="ARBA00023015"/>
    </source>
</evidence>
<dbReference type="Gene3D" id="1.10.10.60">
    <property type="entry name" value="Homeodomain-like"/>
    <property type="match status" value="2"/>
</dbReference>
<evidence type="ECO:0000259" key="4">
    <source>
        <dbReference type="PROSITE" id="PS01124"/>
    </source>
</evidence>
<dbReference type="InterPro" id="IPR037923">
    <property type="entry name" value="HTH-like"/>
</dbReference>
<proteinExistence type="predicted"/>
<dbReference type="PANTHER" id="PTHR43280:SF28">
    <property type="entry name" value="HTH-TYPE TRANSCRIPTIONAL ACTIVATOR RHAS"/>
    <property type="match status" value="1"/>
</dbReference>
<dbReference type="PRINTS" id="PR00032">
    <property type="entry name" value="HTHARAC"/>
</dbReference>
<dbReference type="InterPro" id="IPR003313">
    <property type="entry name" value="AraC-bd"/>
</dbReference>
<evidence type="ECO:0000313" key="6">
    <source>
        <dbReference type="Proteomes" id="UP000664701"/>
    </source>
</evidence>
<reference evidence="5 6" key="1">
    <citation type="submission" date="2024-03" db="EMBL/GenBank/DDBJ databases">
        <title>The Genome Sequence of Enterococcus sp. DIV2402.</title>
        <authorList>
            <consortium name="The Broad Institute Genomics Platform"/>
            <consortium name="The Broad Institute Microbial Omics Core"/>
            <consortium name="The Broad Institute Genomic Center for Infectious Diseases"/>
            <person name="Earl A."/>
            <person name="Manson A."/>
            <person name="Gilmore M."/>
            <person name="Schwartman J."/>
            <person name="Shea T."/>
            <person name="Abouelleil A."/>
            <person name="Cao P."/>
            <person name="Chapman S."/>
            <person name="Cusick C."/>
            <person name="Young S."/>
            <person name="Neafsey D."/>
            <person name="Nusbaum C."/>
            <person name="Birren B."/>
        </authorList>
    </citation>
    <scope>NUCLEOTIDE SEQUENCE [LARGE SCALE GENOMIC DNA]</scope>
    <source>
        <strain evidence="5 6">DIV2402</strain>
    </source>
</reference>
<dbReference type="SUPFAM" id="SSF51215">
    <property type="entry name" value="Regulatory protein AraC"/>
    <property type="match status" value="1"/>
</dbReference>
<evidence type="ECO:0000313" key="5">
    <source>
        <dbReference type="EMBL" id="WYJ78497.1"/>
    </source>
</evidence>
<dbReference type="PROSITE" id="PS01124">
    <property type="entry name" value="HTH_ARAC_FAMILY_2"/>
    <property type="match status" value="1"/>
</dbReference>
<keyword evidence="1" id="KW-0805">Transcription regulation</keyword>
<gene>
    <name evidence="5" type="ORF">DOK78_003154</name>
</gene>
<organism evidence="5 6">
    <name type="scientific">Candidatus Enterococcus lowellii</name>
    <dbReference type="NCBI Taxonomy" id="2230877"/>
    <lineage>
        <taxon>Bacteria</taxon>
        <taxon>Bacillati</taxon>
        <taxon>Bacillota</taxon>
        <taxon>Bacilli</taxon>
        <taxon>Lactobacillales</taxon>
        <taxon>Enterococcaceae</taxon>
        <taxon>Enterococcus</taxon>
    </lineage>
</organism>
<dbReference type="RefSeq" id="WP_207871611.1">
    <property type="nucleotide sequence ID" value="NZ_CP147251.1"/>
</dbReference>
<dbReference type="Proteomes" id="UP000664701">
    <property type="component" value="Chromosome"/>
</dbReference>
<dbReference type="InterPro" id="IPR018060">
    <property type="entry name" value="HTH_AraC"/>
</dbReference>